<dbReference type="Pfam" id="PF14580">
    <property type="entry name" value="LRR_9"/>
    <property type="match status" value="1"/>
</dbReference>
<evidence type="ECO:0000313" key="11">
    <source>
        <dbReference type="EMBL" id="CAB4014639.1"/>
    </source>
</evidence>
<dbReference type="PANTHER" id="PTHR23311">
    <property type="entry name" value="HEAT SHOCK REGULATED 2"/>
    <property type="match status" value="1"/>
</dbReference>
<feature type="compositionally biased region" description="Basic and acidic residues" evidence="10">
    <location>
        <begin position="328"/>
        <end position="339"/>
    </location>
</feature>
<evidence type="ECO:0000256" key="6">
    <source>
        <dbReference type="ARBA" id="ARBA00023212"/>
    </source>
</evidence>
<comment type="caution">
    <text evidence="11">The sequence shown here is derived from an EMBL/GenBank/DDBJ whole genome shotgun (WGS) entry which is preliminary data.</text>
</comment>
<keyword evidence="5 9" id="KW-0175">Coiled coil</keyword>
<dbReference type="EMBL" id="CACRXK020008387">
    <property type="protein sequence ID" value="CAB4014639.1"/>
    <property type="molecule type" value="Genomic_DNA"/>
</dbReference>
<dbReference type="Proteomes" id="UP001152795">
    <property type="component" value="Unassembled WGS sequence"/>
</dbReference>
<dbReference type="FunFam" id="3.80.10.10:FF:000489">
    <property type="entry name" value="Centrosomal protein of 72 kDa"/>
    <property type="match status" value="1"/>
</dbReference>
<evidence type="ECO:0000313" key="12">
    <source>
        <dbReference type="Proteomes" id="UP001152795"/>
    </source>
</evidence>
<evidence type="ECO:0000256" key="7">
    <source>
        <dbReference type="ARBA" id="ARBA00061023"/>
    </source>
</evidence>
<feature type="compositionally biased region" description="Basic and acidic residues" evidence="10">
    <location>
        <begin position="233"/>
        <end position="244"/>
    </location>
</feature>
<keyword evidence="2" id="KW-0963">Cytoplasm</keyword>
<evidence type="ECO:0000256" key="5">
    <source>
        <dbReference type="ARBA" id="ARBA00023054"/>
    </source>
</evidence>
<protein>
    <recommendedName>
        <fullName evidence="8">Centrosomal protein of 72 kDa</fullName>
    </recommendedName>
</protein>
<keyword evidence="4" id="KW-0677">Repeat</keyword>
<dbReference type="PROSITE" id="PS51450">
    <property type="entry name" value="LRR"/>
    <property type="match status" value="2"/>
</dbReference>
<evidence type="ECO:0000256" key="1">
    <source>
        <dbReference type="ARBA" id="ARBA00004300"/>
    </source>
</evidence>
<dbReference type="InterPro" id="IPR055320">
    <property type="entry name" value="CEP72-like"/>
</dbReference>
<feature type="region of interest" description="Disordered" evidence="10">
    <location>
        <begin position="349"/>
        <end position="368"/>
    </location>
</feature>
<gene>
    <name evidence="11" type="ORF">PACLA_8A032731</name>
</gene>
<sequence length="554" mass="64656">MALKIDEEWIRQRVHLKHDHLDDVKSLSLPGSYHEKVSYLGTALHSFTRLKHLDLSRNLVCNLEGIGHLQMLETLNLYYNNISTLKDLYQLRTLTNLKELDIRLNPATKNEPDHRLFLIHMLPSLKKLDDRSVRDSERKAALMHFNTDQASEFTDDRFQDDYTTSNERFNVPRAELVRNLGPRSALDNDDVVLLDAITRKDDYSRPFISGSNSKFPDVEDYPRQELANMHIMDEEKSVPRDLRKNPSTHHQKPPRPHPTDFNGNIKPVSHPATQKPQRRAPLDPYYAPYTAQGTFTPTPRLAPYQKTAEHDSDVPEDSMESGHGQQTGHERFRDHDERPGMDEERVFLSHDTSSSSSRNQGDQSHPSNAVNNELRLLHKLVDLVDKYWNGSKSLHNHTKFKELAIDVLKSYQAATEYPERDVTSLKKLRQEMLVKEEELNRLSQQLTQQQEEYSAIHGQLEMEKAKQQQFEETSQELTTLHERFKQIQEENQSLKAKLESQKDTVYERQRQSDEAINNYQVLQDDNYKLKQRLDQQRENLQQLNELASMLQESH</sequence>
<dbReference type="Gene3D" id="3.80.10.10">
    <property type="entry name" value="Ribonuclease Inhibitor"/>
    <property type="match status" value="1"/>
</dbReference>
<proteinExistence type="inferred from homology"/>
<evidence type="ECO:0000256" key="2">
    <source>
        <dbReference type="ARBA" id="ARBA00022490"/>
    </source>
</evidence>
<keyword evidence="3" id="KW-0433">Leucine-rich repeat</keyword>
<comment type="subcellular location">
    <subcellularLocation>
        <location evidence="1">Cytoplasm</location>
        <location evidence="1">Cytoskeleton</location>
        <location evidence="1">Microtubule organizing center</location>
        <location evidence="1">Centrosome</location>
    </subcellularLocation>
</comment>
<organism evidence="11 12">
    <name type="scientific">Paramuricea clavata</name>
    <name type="common">Red gorgonian</name>
    <name type="synonym">Violescent sea-whip</name>
    <dbReference type="NCBI Taxonomy" id="317549"/>
    <lineage>
        <taxon>Eukaryota</taxon>
        <taxon>Metazoa</taxon>
        <taxon>Cnidaria</taxon>
        <taxon>Anthozoa</taxon>
        <taxon>Octocorallia</taxon>
        <taxon>Malacalcyonacea</taxon>
        <taxon>Plexauridae</taxon>
        <taxon>Paramuricea</taxon>
    </lineage>
</organism>
<comment type="similarity">
    <text evidence="7">Belongs to the CEP72 family.</text>
</comment>
<reference evidence="11" key="1">
    <citation type="submission" date="2020-04" db="EMBL/GenBank/DDBJ databases">
        <authorList>
            <person name="Alioto T."/>
            <person name="Alioto T."/>
            <person name="Gomez Garrido J."/>
        </authorList>
    </citation>
    <scope>NUCLEOTIDE SEQUENCE</scope>
    <source>
        <strain evidence="11">A484AB</strain>
    </source>
</reference>
<dbReference type="InterPro" id="IPR001611">
    <property type="entry name" value="Leu-rich_rpt"/>
</dbReference>
<feature type="region of interest" description="Disordered" evidence="10">
    <location>
        <begin position="233"/>
        <end position="339"/>
    </location>
</feature>
<feature type="coiled-coil region" evidence="9">
    <location>
        <begin position="425"/>
        <end position="553"/>
    </location>
</feature>
<keyword evidence="6" id="KW-0206">Cytoskeleton</keyword>
<keyword evidence="12" id="KW-1185">Reference proteome</keyword>
<dbReference type="InterPro" id="IPR032675">
    <property type="entry name" value="LRR_dom_sf"/>
</dbReference>
<evidence type="ECO:0000256" key="8">
    <source>
        <dbReference type="ARBA" id="ARBA00070210"/>
    </source>
</evidence>
<evidence type="ECO:0000256" key="4">
    <source>
        <dbReference type="ARBA" id="ARBA00022737"/>
    </source>
</evidence>
<feature type="compositionally biased region" description="Basic residues" evidence="10">
    <location>
        <begin position="246"/>
        <end position="255"/>
    </location>
</feature>
<dbReference type="GO" id="GO:0034451">
    <property type="term" value="C:centriolar satellite"/>
    <property type="evidence" value="ECO:0007669"/>
    <property type="project" value="UniProtKB-ARBA"/>
</dbReference>
<evidence type="ECO:0000256" key="10">
    <source>
        <dbReference type="SAM" id="MobiDB-lite"/>
    </source>
</evidence>
<dbReference type="PANTHER" id="PTHR23311:SF5">
    <property type="entry name" value="CENTROSOMAL PROTEIN OF 72 KDA"/>
    <property type="match status" value="1"/>
</dbReference>
<dbReference type="AlphaFoldDB" id="A0A6S7ICB3"/>
<evidence type="ECO:0000256" key="3">
    <source>
        <dbReference type="ARBA" id="ARBA00022614"/>
    </source>
</evidence>
<name>A0A6S7ICB3_PARCT</name>
<feature type="non-terminal residue" evidence="11">
    <location>
        <position position="1"/>
    </location>
</feature>
<dbReference type="OrthoDB" id="676979at2759"/>
<evidence type="ECO:0000256" key="9">
    <source>
        <dbReference type="SAM" id="Coils"/>
    </source>
</evidence>
<dbReference type="SUPFAM" id="SSF52058">
    <property type="entry name" value="L domain-like"/>
    <property type="match status" value="1"/>
</dbReference>
<feature type="compositionally biased region" description="Polar residues" evidence="10">
    <location>
        <begin position="358"/>
        <end position="368"/>
    </location>
</feature>
<accession>A0A6S7ICB3</accession>